<reference evidence="7" key="1">
    <citation type="journal article" date="2016" name="Nat. Commun.">
        <title>The Gonium pectorale genome demonstrates co-option of cell cycle regulation during the evolution of multicellularity.</title>
        <authorList>
            <person name="Hanschen E.R."/>
            <person name="Marriage T.N."/>
            <person name="Ferris P.J."/>
            <person name="Hamaji T."/>
            <person name="Toyoda A."/>
            <person name="Fujiyama A."/>
            <person name="Neme R."/>
            <person name="Noguchi H."/>
            <person name="Minakuchi Y."/>
            <person name="Suzuki M."/>
            <person name="Kawai-Toyooka H."/>
            <person name="Smith D.R."/>
            <person name="Sparks H."/>
            <person name="Anderson J."/>
            <person name="Bakaric R."/>
            <person name="Luria V."/>
            <person name="Karger A."/>
            <person name="Kirschner M.W."/>
            <person name="Durand P.M."/>
            <person name="Michod R.E."/>
            <person name="Nozaki H."/>
            <person name="Olson B.J."/>
        </authorList>
    </citation>
    <scope>NUCLEOTIDE SEQUENCE [LARGE SCALE GENOMIC DNA]</scope>
    <source>
        <strain evidence="7">NIES-2863</strain>
    </source>
</reference>
<dbReference type="PRINTS" id="PR01443">
    <property type="entry name" value="TFIID30KDSUB"/>
</dbReference>
<dbReference type="Pfam" id="PF03540">
    <property type="entry name" value="TAF10"/>
    <property type="match status" value="1"/>
</dbReference>
<dbReference type="GO" id="GO:0006367">
    <property type="term" value="P:transcription initiation at RNA polymerase II promoter"/>
    <property type="evidence" value="ECO:0007669"/>
    <property type="project" value="TreeGrafter"/>
</dbReference>
<protein>
    <recommendedName>
        <fullName evidence="8">Transcription initiation factor TFIID subunit 10</fullName>
    </recommendedName>
</protein>
<keyword evidence="3" id="KW-0804">Transcription</keyword>
<evidence type="ECO:0008006" key="8">
    <source>
        <dbReference type="Google" id="ProtNLM"/>
    </source>
</evidence>
<dbReference type="GO" id="GO:1990841">
    <property type="term" value="F:promoter-specific chromatin binding"/>
    <property type="evidence" value="ECO:0007669"/>
    <property type="project" value="TreeGrafter"/>
</dbReference>
<gene>
    <name evidence="6" type="ORF">GPECTOR_9g604</name>
</gene>
<dbReference type="OrthoDB" id="154356at2759"/>
<evidence type="ECO:0000313" key="7">
    <source>
        <dbReference type="Proteomes" id="UP000075714"/>
    </source>
</evidence>
<sequence length="147" mass="16283">MNPAGGPPMTAQLPASTEQVYAGLAEAPLVVPPQLVQYYMRKSGQGPILYNISPDDRECNEDMRLTQVVSLAAQRFLATVLNDTMQYHKMKRAAGVKAMKEVGLDPKDKRRLLRTDDLAQALQEHGVTLRNPPYYVDAKEQGGSGRR</sequence>
<dbReference type="InterPro" id="IPR003923">
    <property type="entry name" value="TAF10"/>
</dbReference>
<dbReference type="STRING" id="33097.A0A150GT96"/>
<evidence type="ECO:0000256" key="3">
    <source>
        <dbReference type="ARBA" id="ARBA00023163"/>
    </source>
</evidence>
<dbReference type="GO" id="GO:0016251">
    <property type="term" value="F:RNA polymerase II general transcription initiation factor activity"/>
    <property type="evidence" value="ECO:0007669"/>
    <property type="project" value="TreeGrafter"/>
</dbReference>
<dbReference type="GO" id="GO:0000124">
    <property type="term" value="C:SAGA complex"/>
    <property type="evidence" value="ECO:0007669"/>
    <property type="project" value="TreeGrafter"/>
</dbReference>
<dbReference type="CDD" id="cd07982">
    <property type="entry name" value="HFD_TAF10"/>
    <property type="match status" value="1"/>
</dbReference>
<evidence type="ECO:0000256" key="2">
    <source>
        <dbReference type="ARBA" id="ARBA00023015"/>
    </source>
</evidence>
<dbReference type="PANTHER" id="PTHR21242">
    <property type="entry name" value="TRANSCRIPTION INITIATION FACTOR TFIID SUBUNIT 10"/>
    <property type="match status" value="1"/>
</dbReference>
<name>A0A150GT96_GONPE</name>
<evidence type="ECO:0000256" key="5">
    <source>
        <dbReference type="ARBA" id="ARBA00025730"/>
    </source>
</evidence>
<comment type="subcellular location">
    <subcellularLocation>
        <location evidence="1">Nucleus</location>
    </subcellularLocation>
</comment>
<dbReference type="EMBL" id="LSYV01000010">
    <property type="protein sequence ID" value="KXZ52560.1"/>
    <property type="molecule type" value="Genomic_DNA"/>
</dbReference>
<proteinExistence type="inferred from homology"/>
<dbReference type="Proteomes" id="UP000075714">
    <property type="component" value="Unassembled WGS sequence"/>
</dbReference>
<organism evidence="6 7">
    <name type="scientific">Gonium pectorale</name>
    <name type="common">Green alga</name>
    <dbReference type="NCBI Taxonomy" id="33097"/>
    <lineage>
        <taxon>Eukaryota</taxon>
        <taxon>Viridiplantae</taxon>
        <taxon>Chlorophyta</taxon>
        <taxon>core chlorophytes</taxon>
        <taxon>Chlorophyceae</taxon>
        <taxon>CS clade</taxon>
        <taxon>Chlamydomonadales</taxon>
        <taxon>Volvocaceae</taxon>
        <taxon>Gonium</taxon>
    </lineage>
</organism>
<keyword evidence="2" id="KW-0805">Transcription regulation</keyword>
<evidence type="ECO:0000256" key="1">
    <source>
        <dbReference type="ARBA" id="ARBA00004123"/>
    </source>
</evidence>
<comment type="caution">
    <text evidence="6">The sequence shown here is derived from an EMBL/GenBank/DDBJ whole genome shotgun (WGS) entry which is preliminary data.</text>
</comment>
<dbReference type="AlphaFoldDB" id="A0A150GT96"/>
<comment type="similarity">
    <text evidence="5">Belongs to the TAF10 family.</text>
</comment>
<dbReference type="PANTHER" id="PTHR21242:SF0">
    <property type="entry name" value="TRANSCRIPTION INITIATION FACTOR TFIID SUBUNIT 10"/>
    <property type="match status" value="1"/>
</dbReference>
<evidence type="ECO:0000256" key="4">
    <source>
        <dbReference type="ARBA" id="ARBA00023242"/>
    </source>
</evidence>
<accession>A0A150GT96</accession>
<evidence type="ECO:0000313" key="6">
    <source>
        <dbReference type="EMBL" id="KXZ52560.1"/>
    </source>
</evidence>
<keyword evidence="4" id="KW-0539">Nucleus</keyword>
<keyword evidence="7" id="KW-1185">Reference proteome</keyword>
<dbReference type="GO" id="GO:0005669">
    <property type="term" value="C:transcription factor TFIID complex"/>
    <property type="evidence" value="ECO:0007669"/>
    <property type="project" value="TreeGrafter"/>
</dbReference>